<dbReference type="PROSITE" id="PS51354">
    <property type="entry name" value="GLUTAREDOXIN_2"/>
    <property type="match status" value="1"/>
</dbReference>
<dbReference type="OrthoDB" id="8991911at2"/>
<keyword evidence="2" id="KW-1185">Reference proteome</keyword>
<dbReference type="RefSeq" id="WP_125005745.1">
    <property type="nucleotide sequence ID" value="NZ_RQXT01000058.1"/>
</dbReference>
<dbReference type="Gene3D" id="3.40.30.10">
    <property type="entry name" value="Glutaredoxin"/>
    <property type="match status" value="1"/>
</dbReference>
<reference evidence="1 2" key="1">
    <citation type="submission" date="2018-11" db="EMBL/GenBank/DDBJ databases">
        <title>the genome of Mesorhizobium tamadayense DSM 28320.</title>
        <authorList>
            <person name="Gao J."/>
        </authorList>
    </citation>
    <scope>NUCLEOTIDE SEQUENCE [LARGE SCALE GENOMIC DNA]</scope>
    <source>
        <strain evidence="1 2">DSM 28320</strain>
    </source>
</reference>
<comment type="caution">
    <text evidence="1">The sequence shown here is derived from an EMBL/GenBank/DDBJ whole genome shotgun (WGS) entry which is preliminary data.</text>
</comment>
<proteinExistence type="predicted"/>
<dbReference type="Proteomes" id="UP000273786">
    <property type="component" value="Unassembled WGS sequence"/>
</dbReference>
<sequence>MTHTTPKPILYLKQNCPFCLKVRLYLLEAAMMEDVKIRDFAPGTQQEDDIRAELIPHLARLSFPAAQLEPGHYAAESDDIIAFLAAKSGREIASMPVYRNYVEGPFNMAMTLWKENQELKKAASAA</sequence>
<dbReference type="GO" id="GO:0016740">
    <property type="term" value="F:transferase activity"/>
    <property type="evidence" value="ECO:0007669"/>
    <property type="project" value="UniProtKB-KW"/>
</dbReference>
<accession>A0A3P3F1J5</accession>
<protein>
    <submittedName>
        <fullName evidence="1">Glutathione S-transferase domain-containing protein</fullName>
    </submittedName>
</protein>
<keyword evidence="1" id="KW-0808">Transferase</keyword>
<organism evidence="1 2">
    <name type="scientific">Mesorhizobium tamadayense</name>
    <dbReference type="NCBI Taxonomy" id="425306"/>
    <lineage>
        <taxon>Bacteria</taxon>
        <taxon>Pseudomonadati</taxon>
        <taxon>Pseudomonadota</taxon>
        <taxon>Alphaproteobacteria</taxon>
        <taxon>Hyphomicrobiales</taxon>
        <taxon>Phyllobacteriaceae</taxon>
        <taxon>Mesorhizobium</taxon>
    </lineage>
</organism>
<dbReference type="EMBL" id="RQXT01000058">
    <property type="protein sequence ID" value="RRH92156.1"/>
    <property type="molecule type" value="Genomic_DNA"/>
</dbReference>
<evidence type="ECO:0000313" key="2">
    <source>
        <dbReference type="Proteomes" id="UP000273786"/>
    </source>
</evidence>
<gene>
    <name evidence="1" type="ORF">EH240_31060</name>
</gene>
<dbReference type="SUPFAM" id="SSF52833">
    <property type="entry name" value="Thioredoxin-like"/>
    <property type="match status" value="1"/>
</dbReference>
<dbReference type="InterPro" id="IPR036249">
    <property type="entry name" value="Thioredoxin-like_sf"/>
</dbReference>
<dbReference type="AlphaFoldDB" id="A0A3P3F1J5"/>
<dbReference type="PROSITE" id="PS00195">
    <property type="entry name" value="GLUTAREDOXIN_1"/>
    <property type="match status" value="1"/>
</dbReference>
<name>A0A3P3F1J5_9HYPH</name>
<dbReference type="InterPro" id="IPR011767">
    <property type="entry name" value="GLR_AS"/>
</dbReference>
<evidence type="ECO:0000313" key="1">
    <source>
        <dbReference type="EMBL" id="RRH92156.1"/>
    </source>
</evidence>